<dbReference type="GO" id="GO:0032259">
    <property type="term" value="P:methylation"/>
    <property type="evidence" value="ECO:0007669"/>
    <property type="project" value="UniProtKB-KW"/>
</dbReference>
<dbReference type="GO" id="GO:0008757">
    <property type="term" value="F:S-adenosylmethionine-dependent methyltransferase activity"/>
    <property type="evidence" value="ECO:0007669"/>
    <property type="project" value="InterPro"/>
</dbReference>
<gene>
    <name evidence="5" type="ORF">EAS61_41935</name>
</gene>
<dbReference type="SUPFAM" id="SSF53335">
    <property type="entry name" value="S-adenosyl-L-methionine-dependent methyltransferases"/>
    <property type="match status" value="1"/>
</dbReference>
<dbReference type="Pfam" id="PF08241">
    <property type="entry name" value="Methyltransf_11"/>
    <property type="match status" value="1"/>
</dbReference>
<dbReference type="Proteomes" id="UP000290174">
    <property type="component" value="Unassembled WGS sequence"/>
</dbReference>
<evidence type="ECO:0000256" key="2">
    <source>
        <dbReference type="ARBA" id="ARBA00022603"/>
    </source>
</evidence>
<dbReference type="Gene3D" id="3.40.50.150">
    <property type="entry name" value="Vaccinia Virus protein VP39"/>
    <property type="match status" value="1"/>
</dbReference>
<organism evidence="5 6">
    <name type="scientific">Bradyrhizobium zhanjiangense</name>
    <dbReference type="NCBI Taxonomy" id="1325107"/>
    <lineage>
        <taxon>Bacteria</taxon>
        <taxon>Pseudomonadati</taxon>
        <taxon>Pseudomonadota</taxon>
        <taxon>Alphaproteobacteria</taxon>
        <taxon>Hyphomicrobiales</taxon>
        <taxon>Nitrobacteraceae</taxon>
        <taxon>Bradyrhizobium</taxon>
    </lineage>
</organism>
<proteinExistence type="inferred from homology"/>
<dbReference type="InterPro" id="IPR013216">
    <property type="entry name" value="Methyltransf_11"/>
</dbReference>
<dbReference type="RefSeq" id="WP_128957396.1">
    <property type="nucleotide sequence ID" value="NZ_RKMK01000118.1"/>
</dbReference>
<dbReference type="AlphaFoldDB" id="A0A4Q0Q4Q7"/>
<protein>
    <submittedName>
        <fullName evidence="5">Class I SAM-dependent methyltransferase</fullName>
    </submittedName>
</protein>
<evidence type="ECO:0000313" key="5">
    <source>
        <dbReference type="EMBL" id="RXG83550.1"/>
    </source>
</evidence>
<dbReference type="PANTHER" id="PTHR44942:SF4">
    <property type="entry name" value="METHYLTRANSFERASE TYPE 11 DOMAIN-CONTAINING PROTEIN"/>
    <property type="match status" value="1"/>
</dbReference>
<comment type="similarity">
    <text evidence="1">Belongs to the methyltransferase superfamily.</text>
</comment>
<name>A0A4Q0Q4Q7_9BRAD</name>
<accession>A0A4Q0Q4Q7</accession>
<evidence type="ECO:0000259" key="4">
    <source>
        <dbReference type="Pfam" id="PF08241"/>
    </source>
</evidence>
<dbReference type="InterPro" id="IPR029063">
    <property type="entry name" value="SAM-dependent_MTases_sf"/>
</dbReference>
<keyword evidence="2 5" id="KW-0489">Methyltransferase</keyword>
<evidence type="ECO:0000313" key="6">
    <source>
        <dbReference type="Proteomes" id="UP000290174"/>
    </source>
</evidence>
<comment type="caution">
    <text evidence="5">The sequence shown here is derived from an EMBL/GenBank/DDBJ whole genome shotgun (WGS) entry which is preliminary data.</text>
</comment>
<keyword evidence="3 5" id="KW-0808">Transferase</keyword>
<sequence>MENEMKVAGRPSFGSFAEIAECYPAFPPYSRRLLQMLVDQVKHLTDTPIFGDIGAGTGAIAYALADMGLSGYAVEPESQMVAVGQRLSSTYPAVAWINAPGERTNLADDSLDWVCYSLSFHLTNMSEALRESMRILRPRGFFTIAHVIADLETDPFQLEIENRVRDMAPALRRSRTTLIGQMGTYEVLLNQYPGLGNCICLSVTEALSMSEERYVNYWSGRHDIPSQVSPDVWNSILQMIGETFRKRQPASLRFRSAAWHAQRL</sequence>
<feature type="domain" description="Methyltransferase type 11" evidence="4">
    <location>
        <begin position="52"/>
        <end position="143"/>
    </location>
</feature>
<dbReference type="InterPro" id="IPR051052">
    <property type="entry name" value="Diverse_substrate_MTase"/>
</dbReference>
<evidence type="ECO:0000256" key="3">
    <source>
        <dbReference type="ARBA" id="ARBA00022679"/>
    </source>
</evidence>
<dbReference type="PANTHER" id="PTHR44942">
    <property type="entry name" value="METHYLTRANSF_11 DOMAIN-CONTAINING PROTEIN"/>
    <property type="match status" value="1"/>
</dbReference>
<dbReference type="EMBL" id="RKMK01000118">
    <property type="protein sequence ID" value="RXG83550.1"/>
    <property type="molecule type" value="Genomic_DNA"/>
</dbReference>
<dbReference type="CDD" id="cd02440">
    <property type="entry name" value="AdoMet_MTases"/>
    <property type="match status" value="1"/>
</dbReference>
<reference evidence="5 6" key="1">
    <citation type="submission" date="2018-11" db="EMBL/GenBank/DDBJ databases">
        <title>Bradyrhizobium sp. nov., isolated from effective nodules of peanut in China.</title>
        <authorList>
            <person name="Li Y."/>
        </authorList>
    </citation>
    <scope>NUCLEOTIDE SEQUENCE [LARGE SCALE GENOMIC DNA]</scope>
    <source>
        <strain evidence="5 6">CCBAU 51770</strain>
    </source>
</reference>
<evidence type="ECO:0000256" key="1">
    <source>
        <dbReference type="ARBA" id="ARBA00008361"/>
    </source>
</evidence>